<dbReference type="InterPro" id="IPR057434">
    <property type="entry name" value="LMF1/2_N"/>
</dbReference>
<evidence type="ECO:0000256" key="6">
    <source>
        <dbReference type="ARBA" id="ARBA00023136"/>
    </source>
</evidence>
<keyword evidence="5 9" id="KW-1133">Transmembrane helix</keyword>
<keyword evidence="3 9" id="KW-0812">Transmembrane</keyword>
<dbReference type="AlphaFoldDB" id="A0A381WUC5"/>
<evidence type="ECO:0000256" key="7">
    <source>
        <dbReference type="ARBA" id="ARBA00023180"/>
    </source>
</evidence>
<dbReference type="InterPro" id="IPR009613">
    <property type="entry name" value="LMF"/>
</dbReference>
<name>A0A381WUC5_9ZZZZ</name>
<evidence type="ECO:0000256" key="4">
    <source>
        <dbReference type="ARBA" id="ARBA00022824"/>
    </source>
</evidence>
<feature type="transmembrane region" description="Helical" evidence="9">
    <location>
        <begin position="234"/>
        <end position="251"/>
    </location>
</feature>
<dbReference type="GO" id="GO:0005789">
    <property type="term" value="C:endoplasmic reticulum membrane"/>
    <property type="evidence" value="ECO:0007669"/>
    <property type="project" value="UniProtKB-SubCell"/>
</dbReference>
<feature type="domain" description="Lipase maturation factor 1/2 C-terminal" evidence="11">
    <location>
        <begin position="471"/>
        <end position="553"/>
    </location>
</feature>
<reference evidence="12" key="1">
    <citation type="submission" date="2018-05" db="EMBL/GenBank/DDBJ databases">
        <authorList>
            <person name="Lanie J.A."/>
            <person name="Ng W.-L."/>
            <person name="Kazmierczak K.M."/>
            <person name="Andrzejewski T.M."/>
            <person name="Davidsen T.M."/>
            <person name="Wayne K.J."/>
            <person name="Tettelin H."/>
            <person name="Glass J.I."/>
            <person name="Rusch D."/>
            <person name="Podicherti R."/>
            <person name="Tsui H.-C.T."/>
            <person name="Winkler M.E."/>
        </authorList>
    </citation>
    <scope>NUCLEOTIDE SEQUENCE</scope>
</reference>
<feature type="non-terminal residue" evidence="12">
    <location>
        <position position="565"/>
    </location>
</feature>
<organism evidence="12">
    <name type="scientific">marine metagenome</name>
    <dbReference type="NCBI Taxonomy" id="408172"/>
    <lineage>
        <taxon>unclassified sequences</taxon>
        <taxon>metagenomes</taxon>
        <taxon>ecological metagenomes</taxon>
    </lineage>
</organism>
<dbReference type="Pfam" id="PF25179">
    <property type="entry name" value="LMF1_C"/>
    <property type="match status" value="1"/>
</dbReference>
<comment type="similarity">
    <text evidence="2">Belongs to the lipase maturation factor family.</text>
</comment>
<evidence type="ECO:0000259" key="10">
    <source>
        <dbReference type="Pfam" id="PF06762"/>
    </source>
</evidence>
<feature type="transmembrane region" description="Helical" evidence="9">
    <location>
        <begin position="354"/>
        <end position="387"/>
    </location>
</feature>
<dbReference type="GO" id="GO:0051604">
    <property type="term" value="P:protein maturation"/>
    <property type="evidence" value="ECO:0007669"/>
    <property type="project" value="InterPro"/>
</dbReference>
<sequence>MCVERFSSYRQQKVDLVPYQKLPNKYPQAPEKDYAASIVLFMPSGNVYHAAAAVYRFFAEYPWKGWAFWAYHRWRWFAAFSEWGYRLVANHRWIFRWLVTLFWGKSFALSSYRTSGWVFGRLLGVTMLFAFLSLWVQSAGLIGPEGIVPFQENLDQVRKSSASSMASSPWLLRPTLLWLISGASGLTFLFTIGTLAALLLITGFIPHIAVLTGWVCYLSVAVVAQPFLNFQWDLLLLETMFLSFFFLPWVMKEKVSTASEPHFIGRLLLWLLLFKLMFESGLVKFTYFGVNGSNTWADFTALNYHYWTQPIPSWLSWYFHWLPSWFHKISLIITYVTELILPFFILFPRRFRNVACLGMVFLQLMIIITGNYGFFNLLTIILCLTLLDDQTIPKQLKRYFYRSQKERQNLVWSMYCKSVFGTMVLIMFIITGSYYLSLDFRGNRPEFSGKTFSPAPISNTLVHTAQFSRSMNSYGLFRVMTTIRPEIIISYSNDEKTWTPYHFNYKPVELQAQPPFFFPHMPRLDWQMWFEALYIERIMDAPFSLFLYKRFLEVMTTGDMKKGEI</sequence>
<feature type="transmembrane region" description="Helical" evidence="9">
    <location>
        <begin position="412"/>
        <end position="436"/>
    </location>
</feature>
<evidence type="ECO:0000256" key="3">
    <source>
        <dbReference type="ARBA" id="ARBA00022692"/>
    </source>
</evidence>
<feature type="transmembrane region" description="Helical" evidence="9">
    <location>
        <begin position="208"/>
        <end position="228"/>
    </location>
</feature>
<feature type="transmembrane region" description="Helical" evidence="9">
    <location>
        <begin position="263"/>
        <end position="283"/>
    </location>
</feature>
<evidence type="ECO:0000256" key="5">
    <source>
        <dbReference type="ARBA" id="ARBA00022989"/>
    </source>
</evidence>
<accession>A0A381WUC5</accession>
<feature type="transmembrane region" description="Helical" evidence="9">
    <location>
        <begin position="325"/>
        <end position="347"/>
    </location>
</feature>
<evidence type="ECO:0000256" key="1">
    <source>
        <dbReference type="ARBA" id="ARBA00004477"/>
    </source>
</evidence>
<evidence type="ECO:0000256" key="8">
    <source>
        <dbReference type="ARBA" id="ARBA00040643"/>
    </source>
</evidence>
<keyword evidence="4" id="KW-0256">Endoplasmic reticulum</keyword>
<comment type="subcellular location">
    <subcellularLocation>
        <location evidence="1">Endoplasmic reticulum membrane</location>
        <topology evidence="1">Multi-pass membrane protein</topology>
    </subcellularLocation>
</comment>
<evidence type="ECO:0000256" key="2">
    <source>
        <dbReference type="ARBA" id="ARBA00005512"/>
    </source>
</evidence>
<dbReference type="PANTHER" id="PTHR14463:SF5">
    <property type="entry name" value="LIPASE MATURATION FACTOR 2"/>
    <property type="match status" value="1"/>
</dbReference>
<keyword evidence="7" id="KW-0325">Glycoprotein</keyword>
<keyword evidence="6 9" id="KW-0472">Membrane</keyword>
<dbReference type="EMBL" id="UINC01012756">
    <property type="protein sequence ID" value="SVA55513.1"/>
    <property type="molecule type" value="Genomic_DNA"/>
</dbReference>
<protein>
    <recommendedName>
        <fullName evidence="8">Lipase maturation factor 2</fullName>
    </recommendedName>
</protein>
<gene>
    <name evidence="12" type="ORF">METZ01_LOCUS108367</name>
</gene>
<feature type="domain" description="Lipase maturation factor 1/2 N-terminal" evidence="10">
    <location>
        <begin position="229"/>
        <end position="392"/>
    </location>
</feature>
<feature type="transmembrane region" description="Helical" evidence="9">
    <location>
        <begin position="176"/>
        <end position="201"/>
    </location>
</feature>
<evidence type="ECO:0000313" key="12">
    <source>
        <dbReference type="EMBL" id="SVA55513.1"/>
    </source>
</evidence>
<proteinExistence type="inferred from homology"/>
<dbReference type="Pfam" id="PF06762">
    <property type="entry name" value="LMF1"/>
    <property type="match status" value="1"/>
</dbReference>
<evidence type="ECO:0000259" key="11">
    <source>
        <dbReference type="Pfam" id="PF25179"/>
    </source>
</evidence>
<evidence type="ECO:0000256" key="9">
    <source>
        <dbReference type="SAM" id="Phobius"/>
    </source>
</evidence>
<dbReference type="InterPro" id="IPR057433">
    <property type="entry name" value="LMF1/2_C"/>
</dbReference>
<dbReference type="PANTHER" id="PTHR14463">
    <property type="entry name" value="LIPASE MATURATION FACTOR"/>
    <property type="match status" value="1"/>
</dbReference>
<feature type="transmembrane region" description="Helical" evidence="9">
    <location>
        <begin position="118"/>
        <end position="136"/>
    </location>
</feature>